<evidence type="ECO:0000313" key="7">
    <source>
        <dbReference type="EMBL" id="GGH61246.1"/>
    </source>
</evidence>
<feature type="transmembrane region" description="Helical" evidence="5">
    <location>
        <begin position="321"/>
        <end position="340"/>
    </location>
</feature>
<sequence length="470" mass="49525">MDLKKKIKDSRMTGFQIRAIAICFILNLVDGYDVVIMPLSAPQVAEQWAVGDVLLGYLLSASLIGMAIGAFGLTPLADFIGRRNVTLTALVLATVGMVVGLFAPNVEVLLISRIIAGIGIGGMVANITVIVAEYSNRKYAALATGIYAAGYPVGASVGGAIAGALLAQWGWRETFLLGVVLTALCLIGAALLMPESYEYLIHKGDQKSLEKLNKILPKINQAPVTVADLPSQRAAEKVTVGELFREVFSKTMWLQTVLAWVGYSLLTASFYFANSWTTKIIATTASDPNTGVTASVLYNAGGIVGSAIFGIIAIKVAPRRLLAITMVVAAATYFFFGATIDTIGLAMVIGVFAGMAVVAGVSGVYLIGPAIYPTKVRGAGFGWLMGVGRLASIAAPILVGYLLAGGMEATQVYQLFAIPLLISAAAFWLLGVVRKRNGQLSEPTHQTEALPVVSASGVREQQATWTTVQN</sequence>
<evidence type="ECO:0000256" key="3">
    <source>
        <dbReference type="ARBA" id="ARBA00022989"/>
    </source>
</evidence>
<dbReference type="InterPro" id="IPR020846">
    <property type="entry name" value="MFS_dom"/>
</dbReference>
<evidence type="ECO:0000256" key="1">
    <source>
        <dbReference type="ARBA" id="ARBA00004651"/>
    </source>
</evidence>
<evidence type="ECO:0000259" key="6">
    <source>
        <dbReference type="PROSITE" id="PS50850"/>
    </source>
</evidence>
<name>A0A917IS92_9MICC</name>
<feature type="transmembrane region" description="Helical" evidence="5">
    <location>
        <begin position="252"/>
        <end position="272"/>
    </location>
</feature>
<feature type="transmembrane region" description="Helical" evidence="5">
    <location>
        <begin position="346"/>
        <end position="368"/>
    </location>
</feature>
<dbReference type="Proteomes" id="UP000600171">
    <property type="component" value="Unassembled WGS sequence"/>
</dbReference>
<feature type="transmembrane region" description="Helical" evidence="5">
    <location>
        <begin position="55"/>
        <end position="73"/>
    </location>
</feature>
<proteinExistence type="predicted"/>
<feature type="transmembrane region" description="Helical" evidence="5">
    <location>
        <begin position="415"/>
        <end position="433"/>
    </location>
</feature>
<accession>A0A917IS92</accession>
<dbReference type="InterPro" id="IPR011701">
    <property type="entry name" value="MFS"/>
</dbReference>
<dbReference type="Gene3D" id="1.20.1250.20">
    <property type="entry name" value="MFS general substrate transporter like domains"/>
    <property type="match status" value="1"/>
</dbReference>
<dbReference type="GO" id="GO:0005886">
    <property type="term" value="C:plasma membrane"/>
    <property type="evidence" value="ECO:0007669"/>
    <property type="project" value="UniProtKB-SubCell"/>
</dbReference>
<keyword evidence="4 5" id="KW-0472">Membrane</keyword>
<keyword evidence="2 5" id="KW-0812">Transmembrane</keyword>
<reference evidence="7 8" key="1">
    <citation type="journal article" date="2014" name="Int. J. Syst. Evol. Microbiol.">
        <title>Complete genome sequence of Corynebacterium casei LMG S-19264T (=DSM 44701T), isolated from a smear-ripened cheese.</title>
        <authorList>
            <consortium name="US DOE Joint Genome Institute (JGI-PGF)"/>
            <person name="Walter F."/>
            <person name="Albersmeier A."/>
            <person name="Kalinowski J."/>
            <person name="Ruckert C."/>
        </authorList>
    </citation>
    <scope>NUCLEOTIDE SEQUENCE [LARGE SCALE GENOMIC DNA]</scope>
    <source>
        <strain evidence="7 8">CCM 8669</strain>
    </source>
</reference>
<dbReference type="Pfam" id="PF07690">
    <property type="entry name" value="MFS_1"/>
    <property type="match status" value="2"/>
</dbReference>
<comment type="subcellular location">
    <subcellularLocation>
        <location evidence="1">Cell membrane</location>
        <topology evidence="1">Multi-pass membrane protein</topology>
    </subcellularLocation>
</comment>
<dbReference type="PANTHER" id="PTHR23508">
    <property type="entry name" value="CARBOXYLIC ACID TRANSPORTER PROTEIN HOMOLOG"/>
    <property type="match status" value="1"/>
</dbReference>
<keyword evidence="8" id="KW-1185">Reference proteome</keyword>
<feature type="domain" description="Major facilitator superfamily (MFS) profile" evidence="6">
    <location>
        <begin position="19"/>
        <end position="435"/>
    </location>
</feature>
<organism evidence="7 8">
    <name type="scientific">Rothia aerolata</name>
    <dbReference type="NCBI Taxonomy" id="1812262"/>
    <lineage>
        <taxon>Bacteria</taxon>
        <taxon>Bacillati</taxon>
        <taxon>Actinomycetota</taxon>
        <taxon>Actinomycetes</taxon>
        <taxon>Micrococcales</taxon>
        <taxon>Micrococcaceae</taxon>
        <taxon>Rothia</taxon>
    </lineage>
</organism>
<protein>
    <submittedName>
        <fullName evidence="7">MFS transporter</fullName>
    </submittedName>
</protein>
<dbReference type="PANTHER" id="PTHR23508:SF10">
    <property type="entry name" value="CARBOXYLIC ACID TRANSPORTER PROTEIN HOMOLOG"/>
    <property type="match status" value="1"/>
</dbReference>
<keyword evidence="3 5" id="KW-1133">Transmembrane helix</keyword>
<dbReference type="GO" id="GO:0046943">
    <property type="term" value="F:carboxylic acid transmembrane transporter activity"/>
    <property type="evidence" value="ECO:0007669"/>
    <property type="project" value="TreeGrafter"/>
</dbReference>
<dbReference type="PROSITE" id="PS50850">
    <property type="entry name" value="MFS"/>
    <property type="match status" value="1"/>
</dbReference>
<dbReference type="RefSeq" id="WP_188359207.1">
    <property type="nucleotide sequence ID" value="NZ_BMDC01000001.1"/>
</dbReference>
<dbReference type="SUPFAM" id="SSF103473">
    <property type="entry name" value="MFS general substrate transporter"/>
    <property type="match status" value="1"/>
</dbReference>
<feature type="transmembrane region" description="Helical" evidence="5">
    <location>
        <begin position="175"/>
        <end position="193"/>
    </location>
</feature>
<feature type="transmembrane region" description="Helical" evidence="5">
    <location>
        <begin position="110"/>
        <end position="134"/>
    </location>
</feature>
<feature type="transmembrane region" description="Helical" evidence="5">
    <location>
        <begin position="146"/>
        <end position="169"/>
    </location>
</feature>
<dbReference type="EMBL" id="BMDC01000001">
    <property type="protein sequence ID" value="GGH61246.1"/>
    <property type="molecule type" value="Genomic_DNA"/>
</dbReference>
<evidence type="ECO:0000313" key="8">
    <source>
        <dbReference type="Proteomes" id="UP000600171"/>
    </source>
</evidence>
<evidence type="ECO:0000256" key="5">
    <source>
        <dbReference type="SAM" id="Phobius"/>
    </source>
</evidence>
<evidence type="ECO:0000256" key="4">
    <source>
        <dbReference type="ARBA" id="ARBA00023136"/>
    </source>
</evidence>
<dbReference type="InterPro" id="IPR036259">
    <property type="entry name" value="MFS_trans_sf"/>
</dbReference>
<evidence type="ECO:0000256" key="2">
    <source>
        <dbReference type="ARBA" id="ARBA00022692"/>
    </source>
</evidence>
<feature type="transmembrane region" description="Helical" evidence="5">
    <location>
        <begin position="85"/>
        <end position="104"/>
    </location>
</feature>
<feature type="transmembrane region" description="Helical" evidence="5">
    <location>
        <begin position="380"/>
        <end position="403"/>
    </location>
</feature>
<gene>
    <name evidence="7" type="primary">vanK</name>
    <name evidence="7" type="ORF">GCM10007359_10220</name>
</gene>
<feature type="transmembrane region" description="Helical" evidence="5">
    <location>
        <begin position="292"/>
        <end position="314"/>
    </location>
</feature>
<dbReference type="AlphaFoldDB" id="A0A917IS92"/>
<comment type="caution">
    <text evidence="7">The sequence shown here is derived from an EMBL/GenBank/DDBJ whole genome shotgun (WGS) entry which is preliminary data.</text>
</comment>